<organism evidence="1 2">
    <name type="scientific">Rhizophagus irregularis</name>
    <dbReference type="NCBI Taxonomy" id="588596"/>
    <lineage>
        <taxon>Eukaryota</taxon>
        <taxon>Fungi</taxon>
        <taxon>Fungi incertae sedis</taxon>
        <taxon>Mucoromycota</taxon>
        <taxon>Glomeromycotina</taxon>
        <taxon>Glomeromycetes</taxon>
        <taxon>Glomerales</taxon>
        <taxon>Glomeraceae</taxon>
        <taxon>Rhizophagus</taxon>
    </lineage>
</organism>
<accession>A0A2N0RWU9</accession>
<protein>
    <recommendedName>
        <fullName evidence="3">MULE transposase domain-containing protein</fullName>
    </recommendedName>
</protein>
<name>A0A2N0RWU9_9GLOM</name>
<evidence type="ECO:0000313" key="2">
    <source>
        <dbReference type="Proteomes" id="UP000232688"/>
    </source>
</evidence>
<reference evidence="1 2" key="1">
    <citation type="submission" date="2017-10" db="EMBL/GenBank/DDBJ databases">
        <title>Extensive intraspecific genome diversity in a model arbuscular mycorrhizal fungus.</title>
        <authorList>
            <person name="Chen E.C.H."/>
            <person name="Morin E."/>
            <person name="Baudet D."/>
            <person name="Noel J."/>
            <person name="Ndikumana S."/>
            <person name="Charron P."/>
            <person name="St-Onge C."/>
            <person name="Giorgi J."/>
            <person name="Grigoriev I.V."/>
            <person name="Roux C."/>
            <person name="Martin F.M."/>
            <person name="Corradi N."/>
        </authorList>
    </citation>
    <scope>NUCLEOTIDE SEQUENCE [LARGE SCALE GENOMIC DNA]</scope>
    <source>
        <strain evidence="1 2">A1</strain>
    </source>
</reference>
<dbReference type="VEuPathDB" id="FungiDB:RhiirFUN_006363"/>
<dbReference type="VEuPathDB" id="FungiDB:RhiirA1_534642"/>
<dbReference type="AlphaFoldDB" id="A0A2N0RWU9"/>
<reference evidence="1 2" key="2">
    <citation type="submission" date="2017-10" db="EMBL/GenBank/DDBJ databases">
        <title>Genome analyses suggest a sexual origin of heterokaryosis in a supposedly ancient asexual fungus.</title>
        <authorList>
            <person name="Corradi N."/>
            <person name="Sedzielewska K."/>
            <person name="Noel J."/>
            <person name="Charron P."/>
            <person name="Farinelli L."/>
            <person name="Marton T."/>
            <person name="Kruger M."/>
            <person name="Pelin A."/>
            <person name="Brachmann A."/>
            <person name="Corradi N."/>
        </authorList>
    </citation>
    <scope>NUCLEOTIDE SEQUENCE [LARGE SCALE GENOMIC DNA]</scope>
    <source>
        <strain evidence="1 2">A1</strain>
    </source>
</reference>
<dbReference type="EMBL" id="LLXH01000370">
    <property type="protein sequence ID" value="PKC67774.1"/>
    <property type="molecule type" value="Genomic_DNA"/>
</dbReference>
<comment type="caution">
    <text evidence="1">The sequence shown here is derived from an EMBL/GenBank/DDBJ whole genome shotgun (WGS) entry which is preliminary data.</text>
</comment>
<gene>
    <name evidence="1" type="ORF">RhiirA1_534642</name>
</gene>
<evidence type="ECO:0008006" key="3">
    <source>
        <dbReference type="Google" id="ProtNLM"/>
    </source>
</evidence>
<proteinExistence type="predicted"/>
<dbReference type="Proteomes" id="UP000232688">
    <property type="component" value="Unassembled WGS sequence"/>
</dbReference>
<feature type="non-terminal residue" evidence="1">
    <location>
        <position position="540"/>
    </location>
</feature>
<sequence length="540" mass="63893">MDSSNLVKSYSGCLKTYSLNFFDGKKTCNACRLSNKNRQVTSCTNRKRQIEEEEHEKIKTNYHICIEDLPEIIVENIIKYKENTHPDSSDTFEVSCFINITEFQNESKVIADNIAEVISEADEYNWIYNTKTENKKGVTYYYLCSQSNELSKKPCKNPDITKQRDRESTDRYNCKERIKILIDETEHITYIVIKHYILHNLPPNVSVPKTNKQFIKDNVDLFSQIIYSQLVTSGIDINIRQKQIHYWWSVYMIKQYKQHENSFISAQDWLNEFNYSTLFIMDSPVHAIAFLTGFEKLLKEQNIIISECDNTNDQKYELYALIVEVNGTGFPLAYLFLEINGESDKDFAQISAAQMTWPEIKIQLCKWHIQRAVETKLKDYRVMTCTNYDEYQANRKFTFIDKQFIPIVSANKKTKIRFCPEEYRPFIWNLMNQHLHLHPLISNSTGNKHLVTIEHLAQNTKIMHTINNKDDVEVDKKSSFDEYIQIIESTSKILKEQKDAENIEWLKKVEKNFKPLKKMIKDIESYNKRHTMPRTWKDYN</sequence>
<dbReference type="VEuPathDB" id="FungiDB:FUN_005520"/>
<dbReference type="VEuPathDB" id="FungiDB:FUN_020288"/>
<evidence type="ECO:0000313" key="1">
    <source>
        <dbReference type="EMBL" id="PKC67774.1"/>
    </source>
</evidence>